<accession>A0ACC2ATP2</accession>
<protein>
    <submittedName>
        <fullName evidence="1">Uncharacterized protein</fullName>
    </submittedName>
</protein>
<comment type="caution">
    <text evidence="1">The sequence shown here is derived from an EMBL/GenBank/DDBJ whole genome shotgun (WGS) entry which is preliminary data.</text>
</comment>
<keyword evidence="2" id="KW-1185">Reference proteome</keyword>
<evidence type="ECO:0000313" key="1">
    <source>
        <dbReference type="EMBL" id="KAJ7520888.1"/>
    </source>
</evidence>
<dbReference type="EMBL" id="CM055110">
    <property type="protein sequence ID" value="KAJ7520888.1"/>
    <property type="molecule type" value="Genomic_DNA"/>
</dbReference>
<gene>
    <name evidence="1" type="ORF">O6H91_19G027800</name>
</gene>
<dbReference type="Proteomes" id="UP001162992">
    <property type="component" value="Chromosome 19"/>
</dbReference>
<name>A0ACC2ATP2_DIPCM</name>
<organism evidence="1 2">
    <name type="scientific">Diphasiastrum complanatum</name>
    <name type="common">Issler's clubmoss</name>
    <name type="synonym">Lycopodium complanatum</name>
    <dbReference type="NCBI Taxonomy" id="34168"/>
    <lineage>
        <taxon>Eukaryota</taxon>
        <taxon>Viridiplantae</taxon>
        <taxon>Streptophyta</taxon>
        <taxon>Embryophyta</taxon>
        <taxon>Tracheophyta</taxon>
        <taxon>Lycopodiopsida</taxon>
        <taxon>Lycopodiales</taxon>
        <taxon>Lycopodiaceae</taxon>
        <taxon>Lycopodioideae</taxon>
        <taxon>Diphasiastrum</taxon>
    </lineage>
</organism>
<sequence>MMDKEPEEMQFLGVVGIIKESFKILVRYVRLLSALALVLVLPLSFAVLAHTLVSNPLIHKIKYNESELNAEEQAGSLDTVRIRNELYSEWIKLGAMVVAYVVFVLAFSLLSTAAVVYSVACIYSGKEPTLVKVMSVVPRVWKRLMCTFLWVYLVMISYHAAFVLSAVIIIVVDTKIGIPVLPFLIALVVIFLGVQVYLNVIWHLASVISVLEESYGLKALKKSVNLVKGKKVVACILVFFYMILTAIVSAIFHSQIVKNHHHSKTISRVFYGSILVLALSLVNLWGILVQSVIYFTCKSYHHESIDRIALSELLDAYSGEYVPLKGPIPMETFEV</sequence>
<reference evidence="2" key="1">
    <citation type="journal article" date="2024" name="Proc. Natl. Acad. Sci. U.S.A.">
        <title>Extraordinary preservation of gene collinearity over three hundred million years revealed in homosporous lycophytes.</title>
        <authorList>
            <person name="Li C."/>
            <person name="Wickell D."/>
            <person name="Kuo L.Y."/>
            <person name="Chen X."/>
            <person name="Nie B."/>
            <person name="Liao X."/>
            <person name="Peng D."/>
            <person name="Ji J."/>
            <person name="Jenkins J."/>
            <person name="Williams M."/>
            <person name="Shu S."/>
            <person name="Plott C."/>
            <person name="Barry K."/>
            <person name="Rajasekar S."/>
            <person name="Grimwood J."/>
            <person name="Han X."/>
            <person name="Sun S."/>
            <person name="Hou Z."/>
            <person name="He W."/>
            <person name="Dai G."/>
            <person name="Sun C."/>
            <person name="Schmutz J."/>
            <person name="Leebens-Mack J.H."/>
            <person name="Li F.W."/>
            <person name="Wang L."/>
        </authorList>
    </citation>
    <scope>NUCLEOTIDE SEQUENCE [LARGE SCALE GENOMIC DNA]</scope>
    <source>
        <strain evidence="2">cv. PW_Plant_1</strain>
    </source>
</reference>
<evidence type="ECO:0000313" key="2">
    <source>
        <dbReference type="Proteomes" id="UP001162992"/>
    </source>
</evidence>
<proteinExistence type="predicted"/>